<dbReference type="Proteomes" id="UP000274448">
    <property type="component" value="Segment"/>
</dbReference>
<name>A0A0G2Y1X7_MIMIV</name>
<dbReference type="KEGG" id="vg:9924575"/>
<dbReference type="EMBL" id="KM982401">
    <property type="protein sequence ID" value="AKI79726.1"/>
    <property type="molecule type" value="Genomic_DNA"/>
</dbReference>
<evidence type="ECO:0000313" key="5">
    <source>
        <dbReference type="Proteomes" id="UP000201519"/>
    </source>
</evidence>
<gene>
    <name evidence="1" type="primary">L6</name>
    <name evidence="2" type="ORF">MIMI_L6</name>
</gene>
<evidence type="ECO:0000313" key="7">
    <source>
        <dbReference type="Proteomes" id="UP000241474"/>
    </source>
</evidence>
<evidence type="ECO:0000313" key="8">
    <source>
        <dbReference type="Proteomes" id="UP000274448"/>
    </source>
</evidence>
<evidence type="ECO:0000313" key="4">
    <source>
        <dbReference type="EMBL" id="AKI81603.1"/>
    </source>
</evidence>
<keyword evidence="5" id="KW-1185">Reference proteome</keyword>
<accession>E3VXG6</accession>
<dbReference type="GeneID" id="9924575"/>
<evidence type="ECO:0000313" key="1">
    <source>
        <dbReference type="EMBL" id="ADO18349.1"/>
    </source>
</evidence>
<reference evidence="1 5" key="2">
    <citation type="journal article" date="2011" name="Virol. J.">
        <title>Breaking the 1000-gene barrier for Mimivirus using ultra-deep genome and transcriptome sequencing.</title>
        <authorList>
            <person name="Legendre M."/>
            <person name="Santini S."/>
            <person name="Rico A."/>
            <person name="Abergel C."/>
            <person name="Claverie J.M."/>
        </authorList>
    </citation>
    <scope>NUCLEOTIDE SEQUENCE [LARGE SCALE GENOMIC DNA]</scope>
</reference>
<organism evidence="1 5">
    <name type="scientific">Acanthamoeba polyphaga mimivirus</name>
    <name type="common">APMV</name>
    <dbReference type="NCBI Taxonomy" id="212035"/>
    <lineage>
        <taxon>Viruses</taxon>
        <taxon>Varidnaviria</taxon>
        <taxon>Bamfordvirae</taxon>
        <taxon>Nucleocytoviricota</taxon>
        <taxon>Megaviricetes</taxon>
        <taxon>Imitervirales</taxon>
        <taxon>Mimiviridae</taxon>
        <taxon>Megamimivirinae</taxon>
        <taxon>Mimivirus</taxon>
        <taxon>Mimivirus bradfordmassiliense</taxon>
    </lineage>
</organism>
<evidence type="ECO:0000313" key="2">
    <source>
        <dbReference type="EMBL" id="AEJ34327.1"/>
    </source>
</evidence>
<organismHost>
    <name type="scientific">Acanthamoeba polyphaga</name>
    <name type="common">Amoeba</name>
    <dbReference type="NCBI Taxonomy" id="5757"/>
</organismHost>
<sequence length="218" mass="26510">MESKIIKNGCIIIKYERKKRYCKYCEELLPSYLETWKTHHPKCWYKDKRIFINVANSDGHCDELVFYDENKHDNIIKYSRKKITTKHELEEYPIGSLISYTNKKNEFRKAGYVLKYSDNYFIYVTPDFQTKYRVKYKNVLEMWVKKVDSPLKDLIWQAETIQEKTNFPIFIGNKVIYYAKNNSDRDKYMDTTKYKKLVKWYDHFGNNQTLLKFLNTVK</sequence>
<protein>
    <submittedName>
        <fullName evidence="2">Uncharacterized protein L6</fullName>
    </submittedName>
</protein>
<proteinExistence type="predicted"/>
<dbReference type="Proteomes" id="UP000240552">
    <property type="component" value="Segment"/>
</dbReference>
<evidence type="ECO:0000313" key="3">
    <source>
        <dbReference type="EMBL" id="AKI79715.1"/>
    </source>
</evidence>
<reference evidence="7 8" key="3">
    <citation type="submission" date="2014-10" db="EMBL/GenBank/DDBJ databases">
        <title>Pan-genome analysis of Brazilian lineage A amoebal mimiviruses.</title>
        <authorList>
            <person name="Assis F.L."/>
            <person name="Abrahao J.S."/>
            <person name="Kroon E.G."/>
            <person name="Dornas F.P."/>
            <person name="Andrade K.R."/>
            <person name="Borato P.V.M."/>
            <person name="Pilotto M.R."/>
            <person name="Benamar S."/>
            <person name="LaScola B."/>
            <person name="Colson P."/>
        </authorList>
    </citation>
    <scope>NUCLEOTIDE SEQUENCE [LARGE SCALE GENOMIC DNA]</scope>
    <source>
        <strain evidence="4 8">Amazonia</strain>
        <strain evidence="3 7">Oyster</strain>
    </source>
</reference>
<dbReference type="RefSeq" id="YP_003986480.1">
    <property type="nucleotide sequence ID" value="NC_014649.1"/>
</dbReference>
<accession>A0A0G2Y1X7</accession>
<dbReference type="Proteomes" id="UP000201519">
    <property type="component" value="Segment"/>
</dbReference>
<dbReference type="EMBL" id="HQ336222">
    <property type="protein sequence ID" value="ADO18349.1"/>
    <property type="molecule type" value="Genomic_DNA"/>
</dbReference>
<dbReference type="EMBL" id="KM982403">
    <property type="protein sequence ID" value="AKI81603.1"/>
    <property type="molecule type" value="Genomic_DNA"/>
</dbReference>
<dbReference type="EMBL" id="KM982401">
    <property type="protein sequence ID" value="AKI79715.1"/>
    <property type="molecule type" value="Genomic_DNA"/>
</dbReference>
<dbReference type="Proteomes" id="UP000241474">
    <property type="component" value="Segment"/>
</dbReference>
<reference evidence="2 6" key="1">
    <citation type="journal article" date="2011" name="Proc. Natl. Acad. Sci. U.S.A.">
        <title>Mimivirus shows dramatic genome reduction after intraamoebal culture.</title>
        <authorList>
            <person name="Boyer M."/>
            <person name="Azza S."/>
            <person name="Barrassi L."/>
            <person name="Klose T."/>
            <person name="Campocasso A."/>
            <person name="Pagnier I."/>
            <person name="Fournous G."/>
            <person name="Borg A."/>
            <person name="Robert C."/>
            <person name="Zhang X."/>
            <person name="Desnues C."/>
            <person name="Henrissat B."/>
            <person name="Rossmann M.G."/>
            <person name="La Scola B."/>
            <person name="Raoult D."/>
        </authorList>
    </citation>
    <scope>NUCLEOTIDE SEQUENCE [LARGE SCALE GENOMIC DNA]</scope>
    <source>
        <strain evidence="2">M4</strain>
    </source>
</reference>
<dbReference type="EMBL" id="JN036606">
    <property type="protein sequence ID" value="AEJ34327.1"/>
    <property type="molecule type" value="Genomic_DNA"/>
</dbReference>
<evidence type="ECO:0000313" key="6">
    <source>
        <dbReference type="Proteomes" id="UP000240552"/>
    </source>
</evidence>